<evidence type="ECO:0000256" key="4">
    <source>
        <dbReference type="ARBA" id="ARBA00022490"/>
    </source>
</evidence>
<name>A0A9N9MAU9_9CUCU</name>
<evidence type="ECO:0000259" key="12">
    <source>
        <dbReference type="Pfam" id="PF02879"/>
    </source>
</evidence>
<dbReference type="OrthoDB" id="8300170at2759"/>
<dbReference type="Proteomes" id="UP001152799">
    <property type="component" value="Chromosome 1"/>
</dbReference>
<comment type="subcellular location">
    <subcellularLocation>
        <location evidence="2">Cytoplasm</location>
    </subcellularLocation>
</comment>
<dbReference type="InterPro" id="IPR016055">
    <property type="entry name" value="A-D-PHexomutase_a/b/a-I/II/III"/>
</dbReference>
<dbReference type="GO" id="GO:0005634">
    <property type="term" value="C:nucleus"/>
    <property type="evidence" value="ECO:0007669"/>
    <property type="project" value="TreeGrafter"/>
</dbReference>
<dbReference type="InterPro" id="IPR005841">
    <property type="entry name" value="Alpha-D-phosphohexomutase_SF"/>
</dbReference>
<feature type="domain" description="Alpha-D-phosphohexomutase alpha/beta/alpha" evidence="13">
    <location>
        <begin position="337"/>
        <end position="464"/>
    </location>
</feature>
<dbReference type="GO" id="GO:0000287">
    <property type="term" value="F:magnesium ion binding"/>
    <property type="evidence" value="ECO:0007669"/>
    <property type="project" value="InterPro"/>
</dbReference>
<evidence type="ECO:0000259" key="13">
    <source>
        <dbReference type="Pfam" id="PF02880"/>
    </source>
</evidence>
<dbReference type="Pfam" id="PF02880">
    <property type="entry name" value="PGM_PMM_III"/>
    <property type="match status" value="1"/>
</dbReference>
<dbReference type="GO" id="GO:0008973">
    <property type="term" value="F:phosphopentomutase activity"/>
    <property type="evidence" value="ECO:0007669"/>
    <property type="project" value="TreeGrafter"/>
</dbReference>
<keyword evidence="7" id="KW-0479">Metal-binding</keyword>
<dbReference type="Gene3D" id="3.40.120.10">
    <property type="entry name" value="Alpha-D-Glucose-1,6-Bisphosphate, subunit A, domain 3"/>
    <property type="match status" value="3"/>
</dbReference>
<feature type="domain" description="Alpha-D-phosphohexomutase alpha/beta/alpha" evidence="11">
    <location>
        <begin position="50"/>
        <end position="188"/>
    </location>
</feature>
<dbReference type="GO" id="GO:0006166">
    <property type="term" value="P:purine ribonucleoside salvage"/>
    <property type="evidence" value="ECO:0007669"/>
    <property type="project" value="TreeGrafter"/>
</dbReference>
<evidence type="ECO:0000256" key="9">
    <source>
        <dbReference type="ARBA" id="ARBA00023235"/>
    </source>
</evidence>
<keyword evidence="8" id="KW-0460">Magnesium</keyword>
<dbReference type="CDD" id="cd05799">
    <property type="entry name" value="PGM2"/>
    <property type="match status" value="1"/>
</dbReference>
<dbReference type="Pfam" id="PF02878">
    <property type="entry name" value="PGM_PMM_I"/>
    <property type="match status" value="1"/>
</dbReference>
<dbReference type="InterPro" id="IPR005844">
    <property type="entry name" value="A-D-PHexomutase_a/b/a-I"/>
</dbReference>
<accession>A0A9N9MAU9</accession>
<proteinExistence type="inferred from homology"/>
<dbReference type="InterPro" id="IPR016066">
    <property type="entry name" value="A-D-PHexomutase_CS"/>
</dbReference>
<evidence type="ECO:0000256" key="5">
    <source>
        <dbReference type="ARBA" id="ARBA00022526"/>
    </source>
</evidence>
<evidence type="ECO:0008006" key="16">
    <source>
        <dbReference type="Google" id="ProtNLM"/>
    </source>
</evidence>
<organism evidence="14 15">
    <name type="scientific">Ceutorhynchus assimilis</name>
    <name type="common">cabbage seed weevil</name>
    <dbReference type="NCBI Taxonomy" id="467358"/>
    <lineage>
        <taxon>Eukaryota</taxon>
        <taxon>Metazoa</taxon>
        <taxon>Ecdysozoa</taxon>
        <taxon>Arthropoda</taxon>
        <taxon>Hexapoda</taxon>
        <taxon>Insecta</taxon>
        <taxon>Pterygota</taxon>
        <taxon>Neoptera</taxon>
        <taxon>Endopterygota</taxon>
        <taxon>Coleoptera</taxon>
        <taxon>Polyphaga</taxon>
        <taxon>Cucujiformia</taxon>
        <taxon>Curculionidae</taxon>
        <taxon>Ceutorhynchinae</taxon>
        <taxon>Ceutorhynchus</taxon>
    </lineage>
</organism>
<evidence type="ECO:0000256" key="6">
    <source>
        <dbReference type="ARBA" id="ARBA00022553"/>
    </source>
</evidence>
<dbReference type="PROSITE" id="PS00710">
    <property type="entry name" value="PGM_PMM"/>
    <property type="match status" value="1"/>
</dbReference>
<evidence type="ECO:0000313" key="14">
    <source>
        <dbReference type="EMBL" id="CAG9760995.1"/>
    </source>
</evidence>
<dbReference type="GO" id="GO:0006006">
    <property type="term" value="P:glucose metabolic process"/>
    <property type="evidence" value="ECO:0007669"/>
    <property type="project" value="UniProtKB-KW"/>
</dbReference>
<keyword evidence="5" id="KW-0313">Glucose metabolism</keyword>
<protein>
    <recommendedName>
        <fullName evidence="16">Phosphoglucomutase-2</fullName>
    </recommendedName>
</protein>
<evidence type="ECO:0000259" key="11">
    <source>
        <dbReference type="Pfam" id="PF02878"/>
    </source>
</evidence>
<dbReference type="PANTHER" id="PTHR45745:SF1">
    <property type="entry name" value="PHOSPHOGLUCOMUTASE 2B-RELATED"/>
    <property type="match status" value="1"/>
</dbReference>
<dbReference type="PRINTS" id="PR00509">
    <property type="entry name" value="PGMPMM"/>
</dbReference>
<dbReference type="InterPro" id="IPR036900">
    <property type="entry name" value="A-D-PHexomutase_C_sf"/>
</dbReference>
<dbReference type="PANTHER" id="PTHR45745">
    <property type="entry name" value="PHOSPHOMANNOMUTASE 45A"/>
    <property type="match status" value="1"/>
</dbReference>
<sequence>MSTCNSEELLKAKVNEWLLWDKNQDTLDEIKKLVSENDTSELAKKLHHRLAFGTAGLRGKMAAGYSCMNDLVIIQTGQGFLNYLQRYKNDLLTKNGLVIGYDGRYNSKRWAEITATIFVNAGYKVRLFGGMVPTPFVAFAVRRYECASGVVVTASHNPKDDNGYKVYDSNGVQIIKPADKRIQQAILENLTPLESSWNTDILENNPLVTDPLDDVMQAYLQEIIVDIVHPDVIVKNKTVDLKFVYTAMHGVGYKAVQKVVDTIGVQILPVPAQRDPDPEFSTVQFPNPEEGKSSLNLSFQCAEKHGSTVILANDPDADRFGFAEKNQKTGEWKIFSGNEIGTLMGWWLLQCHKRTHPEIPLNKVYMISSTVSSMILQTMAKAEGFNFVDTLTGFKWIGHKALELEKDGYTVIFCFEEAIGFMCNSKIVDKDGISALAQFTCLANFVYGNNQQLSDKLDEIYNTYGLHLTWNSYYFCYQPATINEIFERIRNYRGAKTYPTGILNDKYKIVSIRDLTTGYDNSQPDNKAILPVSSSSQMITFVFDNGLHITLRTSGTEPKIKYYSELCMTPEVKNRSVAEATLKEMVTAICEEFFEPEKHGLIPQSG</sequence>
<comment type="cofactor">
    <cofactor evidence="1">
        <name>Mg(2+)</name>
        <dbReference type="ChEBI" id="CHEBI:18420"/>
    </cofactor>
</comment>
<evidence type="ECO:0000256" key="7">
    <source>
        <dbReference type="ARBA" id="ARBA00022723"/>
    </source>
</evidence>
<evidence type="ECO:0000313" key="15">
    <source>
        <dbReference type="Proteomes" id="UP001152799"/>
    </source>
</evidence>
<keyword evidence="6" id="KW-0597">Phosphoprotein</keyword>
<evidence type="ECO:0000256" key="2">
    <source>
        <dbReference type="ARBA" id="ARBA00004496"/>
    </source>
</evidence>
<dbReference type="SUPFAM" id="SSF55957">
    <property type="entry name" value="Phosphoglucomutase, C-terminal domain"/>
    <property type="match status" value="1"/>
</dbReference>
<dbReference type="SUPFAM" id="SSF53738">
    <property type="entry name" value="Phosphoglucomutase, first 3 domains"/>
    <property type="match status" value="3"/>
</dbReference>
<keyword evidence="4" id="KW-0963">Cytoplasm</keyword>
<feature type="domain" description="Alpha-D-phosphohexomutase alpha/beta/alpha" evidence="12">
    <location>
        <begin position="233"/>
        <end position="326"/>
    </location>
</feature>
<reference evidence="14" key="1">
    <citation type="submission" date="2022-01" db="EMBL/GenBank/DDBJ databases">
        <authorList>
            <person name="King R."/>
        </authorList>
    </citation>
    <scope>NUCLEOTIDE SEQUENCE</scope>
</reference>
<evidence type="ECO:0000256" key="8">
    <source>
        <dbReference type="ARBA" id="ARBA00022842"/>
    </source>
</evidence>
<evidence type="ECO:0000256" key="10">
    <source>
        <dbReference type="ARBA" id="ARBA00023277"/>
    </source>
</evidence>
<dbReference type="GO" id="GO:0005737">
    <property type="term" value="C:cytoplasm"/>
    <property type="evidence" value="ECO:0007669"/>
    <property type="project" value="UniProtKB-SubCell"/>
</dbReference>
<dbReference type="InterPro" id="IPR005845">
    <property type="entry name" value="A-D-PHexomutase_a/b/a-II"/>
</dbReference>
<dbReference type="AlphaFoldDB" id="A0A9N9MAU9"/>
<gene>
    <name evidence="14" type="ORF">CEUTPL_LOCUS1708</name>
</gene>
<comment type="similarity">
    <text evidence="3">Belongs to the phosphohexose mutase family.</text>
</comment>
<evidence type="ECO:0000256" key="3">
    <source>
        <dbReference type="ARBA" id="ARBA00010231"/>
    </source>
</evidence>
<dbReference type="Pfam" id="PF02879">
    <property type="entry name" value="PGM_PMM_II"/>
    <property type="match status" value="1"/>
</dbReference>
<keyword evidence="9" id="KW-0413">Isomerase</keyword>
<evidence type="ECO:0000256" key="1">
    <source>
        <dbReference type="ARBA" id="ARBA00001946"/>
    </source>
</evidence>
<dbReference type="FunFam" id="3.40.120.10:FF:000035">
    <property type="entry name" value="Pgm3p"/>
    <property type="match status" value="1"/>
</dbReference>
<dbReference type="InterPro" id="IPR005846">
    <property type="entry name" value="A-D-PHexomutase_a/b/a-III"/>
</dbReference>
<keyword evidence="10" id="KW-0119">Carbohydrate metabolism</keyword>
<keyword evidence="15" id="KW-1185">Reference proteome</keyword>
<dbReference type="EMBL" id="OU892277">
    <property type="protein sequence ID" value="CAG9760995.1"/>
    <property type="molecule type" value="Genomic_DNA"/>
</dbReference>